<dbReference type="Proteomes" id="UP000262901">
    <property type="component" value="Unassembled WGS sequence"/>
</dbReference>
<evidence type="ECO:0000259" key="2">
    <source>
        <dbReference type="Pfam" id="PF13439"/>
    </source>
</evidence>
<name>A0A372KJ88_9STRE</name>
<dbReference type="Pfam" id="PF00534">
    <property type="entry name" value="Glycos_transf_1"/>
    <property type="match status" value="1"/>
</dbReference>
<reference evidence="6" key="3">
    <citation type="submission" date="2018-08" db="EMBL/GenBank/DDBJ databases">
        <title>Streptococcus chenjunshii sp. nov., isolated from stools sample of the Tibetan antelope in the Qinghai-Tibet plateau, China.</title>
        <authorList>
            <person name="Tian Z."/>
        </authorList>
    </citation>
    <scope>NUCLEOTIDE SEQUENCE [LARGE SCALE GENOMIC DNA]</scope>
    <source>
        <strain evidence="6">Z15</strain>
    </source>
</reference>
<dbReference type="EMBL" id="QVQY01000008">
    <property type="protein sequence ID" value="RFU51283.1"/>
    <property type="molecule type" value="Genomic_DNA"/>
</dbReference>
<dbReference type="OrthoDB" id="9802525at2"/>
<evidence type="ECO:0000313" key="3">
    <source>
        <dbReference type="EMBL" id="AXQ79087.1"/>
    </source>
</evidence>
<sequence>MRVGLFTDTYFPQVSGVATSIRTLKEELEKEGHEVYIFTSTDRNVKRYEDPTIIRLPSVPFISFTDRRVVYRGLISSYKIAKAYQLDVIHTQTEFSLGLLGKLVAAALHIPVVHTYHTQYEDYVGYIAKGRLVKPGMVKYIVRGYLSDLDGVICPSRIVYNLLESYSVKIPKRIIPTGINVEEYRRPDITDREIAELREELGISEEETMLLSLSRVSYEKNIQAVLQQFPAILAVNPKVKLVIVGDGPYLEELETLAEGLQISQSVLFTGMIPHEQVALYYKAADFFISASTSETQGLTYAESLASGRPVIAHGNPYLDDLITDKMFGTLYYKEDLADAVIDAIVSTPKMTEEAYEVKMYELSAKNFARSVYAFYLDVLISEEAKKQEKFSLTVKSEQKTQTRRTIRLAKRAISLPSKAVKVIAKTSVKVVKAPGKLVSSIREFLD</sequence>
<dbReference type="FunFam" id="3.40.50.2000:FF:000136">
    <property type="entry name" value="Glycosyl transferase, group 1"/>
    <property type="match status" value="1"/>
</dbReference>
<feature type="domain" description="Glycosyl transferase family 1" evidence="1">
    <location>
        <begin position="195"/>
        <end position="344"/>
    </location>
</feature>
<keyword evidence="8" id="KW-1185">Reference proteome</keyword>
<evidence type="ECO:0000313" key="4">
    <source>
        <dbReference type="EMBL" id="RFU51283.1"/>
    </source>
</evidence>
<dbReference type="AlphaFoldDB" id="A0A372KJ88"/>
<dbReference type="Gene3D" id="3.40.50.2000">
    <property type="entry name" value="Glycogen Phosphorylase B"/>
    <property type="match status" value="2"/>
</dbReference>
<dbReference type="Proteomes" id="UP000264056">
    <property type="component" value="Unassembled WGS sequence"/>
</dbReference>
<dbReference type="InterPro" id="IPR028098">
    <property type="entry name" value="Glyco_trans_4-like_N"/>
</dbReference>
<dbReference type="CDD" id="cd03817">
    <property type="entry name" value="GT4_UGDG-like"/>
    <property type="match status" value="1"/>
</dbReference>
<feature type="domain" description="Glycosyltransferase subfamily 4-like N-terminal" evidence="2">
    <location>
        <begin position="14"/>
        <end position="182"/>
    </location>
</feature>
<dbReference type="InterPro" id="IPR050194">
    <property type="entry name" value="Glycosyltransferase_grp1"/>
</dbReference>
<evidence type="ECO:0000313" key="7">
    <source>
        <dbReference type="Proteomes" id="UP000262901"/>
    </source>
</evidence>
<dbReference type="InterPro" id="IPR001296">
    <property type="entry name" value="Glyco_trans_1"/>
</dbReference>
<evidence type="ECO:0000313" key="5">
    <source>
        <dbReference type="EMBL" id="RFU52335.1"/>
    </source>
</evidence>
<dbReference type="EMBL" id="CP031733">
    <property type="protein sequence ID" value="AXQ79087.1"/>
    <property type="molecule type" value="Genomic_DNA"/>
</dbReference>
<evidence type="ECO:0000313" key="8">
    <source>
        <dbReference type="Proteomes" id="UP000264056"/>
    </source>
</evidence>
<keyword evidence="5" id="KW-0808">Transferase</keyword>
<dbReference type="PANTHER" id="PTHR45947">
    <property type="entry name" value="SULFOQUINOVOSYL TRANSFERASE SQD2"/>
    <property type="match status" value="1"/>
</dbReference>
<reference evidence="3" key="4">
    <citation type="journal article" date="2019" name="Int. J. Syst. Evol. Microbiol.">
        <title>Streptococcus chenjunshii sp. nov. isolated from feces of Tibetan antelopes.</title>
        <authorList>
            <person name="Tian Z."/>
            <person name="Lu S."/>
            <person name="Jin D."/>
            <person name="Yang J."/>
            <person name="Pu J."/>
            <person name="Lai X.H."/>
            <person name="Bai X.N."/>
            <person name="Wu X.M."/>
            <person name="Li J."/>
            <person name="Wang S."/>
            <person name="Xu J."/>
        </authorList>
    </citation>
    <scope>NUCLEOTIDE SEQUENCE</scope>
    <source>
        <strain evidence="3">Z15</strain>
    </source>
</reference>
<dbReference type="EMBL" id="QVQZ01000040">
    <property type="protein sequence ID" value="RFU52335.1"/>
    <property type="molecule type" value="Genomic_DNA"/>
</dbReference>
<dbReference type="PANTHER" id="PTHR45947:SF3">
    <property type="entry name" value="SULFOQUINOVOSYL TRANSFERASE SQD2"/>
    <property type="match status" value="1"/>
</dbReference>
<reference evidence="4 8" key="1">
    <citation type="submission" date="2018-08" db="EMBL/GenBank/DDBJ databases">
        <title>Draft genome of Streptococcus sp .nov. Z2.</title>
        <authorList>
            <person name="Tian Z."/>
        </authorList>
    </citation>
    <scope>NUCLEOTIDE SEQUENCE [LARGE SCALE GENOMIC DNA]</scope>
    <source>
        <strain evidence="4 8">Z2</strain>
    </source>
</reference>
<dbReference type="Pfam" id="PF13439">
    <property type="entry name" value="Glyco_transf_4"/>
    <property type="match status" value="1"/>
</dbReference>
<reference evidence="5 7" key="2">
    <citation type="submission" date="2018-08" db="EMBL/GenBank/DDBJ databases">
        <title>Draft genome of Streptococcus sp. nov. Z1.</title>
        <authorList>
            <person name="Tian Z."/>
        </authorList>
    </citation>
    <scope>NUCLEOTIDE SEQUENCE [LARGE SCALE GENOMIC DNA]</scope>
    <source>
        <strain evidence="5">Z1</strain>
        <strain evidence="7">Z1(2018)</strain>
    </source>
</reference>
<evidence type="ECO:0000259" key="1">
    <source>
        <dbReference type="Pfam" id="PF00534"/>
    </source>
</evidence>
<proteinExistence type="predicted"/>
<accession>A0A372KJ88</accession>
<dbReference type="RefSeq" id="WP_116879001.1">
    <property type="nucleotide sequence ID" value="NZ_CP031733.1"/>
</dbReference>
<gene>
    <name evidence="3" type="ORF">DDV21_008305</name>
    <name evidence="4" type="ORF">DDV22_04565</name>
    <name evidence="5" type="ORF">DDV23_10230</name>
</gene>
<organism evidence="5 7">
    <name type="scientific">Streptococcus chenjunshii</name>
    <dbReference type="NCBI Taxonomy" id="2173853"/>
    <lineage>
        <taxon>Bacteria</taxon>
        <taxon>Bacillati</taxon>
        <taxon>Bacillota</taxon>
        <taxon>Bacilli</taxon>
        <taxon>Lactobacillales</taxon>
        <taxon>Streptococcaceae</taxon>
        <taxon>Streptococcus</taxon>
    </lineage>
</organism>
<dbReference type="SUPFAM" id="SSF53756">
    <property type="entry name" value="UDP-Glycosyltransferase/glycogen phosphorylase"/>
    <property type="match status" value="1"/>
</dbReference>
<dbReference type="GO" id="GO:0016758">
    <property type="term" value="F:hexosyltransferase activity"/>
    <property type="evidence" value="ECO:0007669"/>
    <property type="project" value="TreeGrafter"/>
</dbReference>
<evidence type="ECO:0000313" key="6">
    <source>
        <dbReference type="Proteomes" id="UP000246115"/>
    </source>
</evidence>
<accession>A0A346NDJ2</accession>
<dbReference type="Proteomes" id="UP000246115">
    <property type="component" value="Chromosome"/>
</dbReference>
<dbReference type="KEGG" id="schj:DDV21_008305"/>
<protein>
    <submittedName>
        <fullName evidence="5">Glycosyltransferase family 4 protein</fullName>
    </submittedName>
</protein>